<feature type="transmembrane region" description="Helical" evidence="19">
    <location>
        <begin position="95"/>
        <end position="116"/>
    </location>
</feature>
<proteinExistence type="predicted"/>
<name>A0A512L4I4_9PROT</name>
<keyword evidence="13 19" id="KW-0472">Membrane</keyword>
<dbReference type="Pfam" id="PF01627">
    <property type="entry name" value="Hpt"/>
    <property type="match status" value="1"/>
</dbReference>
<dbReference type="GO" id="GO:0005886">
    <property type="term" value="C:plasma membrane"/>
    <property type="evidence" value="ECO:0007669"/>
    <property type="project" value="UniProtKB-SubCell"/>
</dbReference>
<dbReference type="Pfam" id="PF00072">
    <property type="entry name" value="Response_reg"/>
    <property type="match status" value="1"/>
</dbReference>
<dbReference type="GO" id="GO:0005524">
    <property type="term" value="F:ATP binding"/>
    <property type="evidence" value="ECO:0007669"/>
    <property type="project" value="UniProtKB-KW"/>
</dbReference>
<dbReference type="Pfam" id="PF02518">
    <property type="entry name" value="HATPase_c"/>
    <property type="match status" value="1"/>
</dbReference>
<feature type="domain" description="Response regulatory" evidence="21">
    <location>
        <begin position="445"/>
        <end position="562"/>
    </location>
</feature>
<dbReference type="CDD" id="cd16922">
    <property type="entry name" value="HATPase_EvgS-ArcB-TorS-like"/>
    <property type="match status" value="1"/>
</dbReference>
<dbReference type="EMBL" id="BKAD01000004">
    <property type="protein sequence ID" value="GEP29385.1"/>
    <property type="molecule type" value="Genomic_DNA"/>
</dbReference>
<dbReference type="AlphaFoldDB" id="A0A512L4I4"/>
<evidence type="ECO:0000256" key="15">
    <source>
        <dbReference type="ARBA" id="ARBA00070152"/>
    </source>
</evidence>
<evidence type="ECO:0000256" key="3">
    <source>
        <dbReference type="ARBA" id="ARBA00012438"/>
    </source>
</evidence>
<evidence type="ECO:0000256" key="5">
    <source>
        <dbReference type="ARBA" id="ARBA00022553"/>
    </source>
</evidence>
<evidence type="ECO:0000256" key="2">
    <source>
        <dbReference type="ARBA" id="ARBA00004651"/>
    </source>
</evidence>
<comment type="catalytic activity">
    <reaction evidence="1">
        <text>ATP + protein L-histidine = ADP + protein N-phospho-L-histidine.</text>
        <dbReference type="EC" id="2.7.13.3"/>
    </reaction>
</comment>
<dbReference type="InterPro" id="IPR005467">
    <property type="entry name" value="His_kinase_dom"/>
</dbReference>
<evidence type="ECO:0000259" key="22">
    <source>
        <dbReference type="PROSITE" id="PS50894"/>
    </source>
</evidence>
<feature type="domain" description="Histidine kinase" evidence="20">
    <location>
        <begin position="198"/>
        <end position="418"/>
    </location>
</feature>
<evidence type="ECO:0000256" key="13">
    <source>
        <dbReference type="ARBA" id="ARBA00023136"/>
    </source>
</evidence>
<dbReference type="InterPro" id="IPR036097">
    <property type="entry name" value="HisK_dim/P_sf"/>
</dbReference>
<comment type="function">
    <text evidence="14">Member of the two-component regulatory system BvgS/BvgA. Phosphorylates BvgA via a four-step phosphorelay in response to environmental signals.</text>
</comment>
<keyword evidence="5 17" id="KW-0597">Phosphoprotein</keyword>
<feature type="transmembrane region" description="Helical" evidence="19">
    <location>
        <begin position="25"/>
        <end position="43"/>
    </location>
</feature>
<evidence type="ECO:0000256" key="8">
    <source>
        <dbReference type="ARBA" id="ARBA00022741"/>
    </source>
</evidence>
<dbReference type="Gene3D" id="1.10.287.130">
    <property type="match status" value="1"/>
</dbReference>
<gene>
    <name evidence="23" type="primary">rpfC</name>
    <name evidence="23" type="ORF">TPL01_05230</name>
</gene>
<feature type="transmembrane region" description="Helical" evidence="19">
    <location>
        <begin position="128"/>
        <end position="150"/>
    </location>
</feature>
<dbReference type="InterPro" id="IPR001789">
    <property type="entry name" value="Sig_transdc_resp-reg_receiver"/>
</dbReference>
<dbReference type="SMART" id="SM00387">
    <property type="entry name" value="HATPase_c"/>
    <property type="match status" value="1"/>
</dbReference>
<evidence type="ECO:0000256" key="10">
    <source>
        <dbReference type="ARBA" id="ARBA00022840"/>
    </source>
</evidence>
<keyword evidence="8" id="KW-0547">Nucleotide-binding</keyword>
<keyword evidence="12" id="KW-0902">Two-component regulatory system</keyword>
<dbReference type="CDD" id="cd17546">
    <property type="entry name" value="REC_hyHK_CKI1_RcsC-like"/>
    <property type="match status" value="1"/>
</dbReference>
<protein>
    <recommendedName>
        <fullName evidence="15">Virulence sensor protein BvgS</fullName>
        <ecNumber evidence="3">2.7.13.3</ecNumber>
    </recommendedName>
</protein>
<dbReference type="InterPro" id="IPR036641">
    <property type="entry name" value="HPT_dom_sf"/>
</dbReference>
<dbReference type="Proteomes" id="UP000321337">
    <property type="component" value="Unassembled WGS sequence"/>
</dbReference>
<dbReference type="Gene3D" id="1.20.120.160">
    <property type="entry name" value="HPT domain"/>
    <property type="match status" value="1"/>
</dbReference>
<feature type="coiled-coil region" evidence="18">
    <location>
        <begin position="171"/>
        <end position="198"/>
    </location>
</feature>
<dbReference type="EC" id="2.7.13.3" evidence="3"/>
<evidence type="ECO:0000256" key="6">
    <source>
        <dbReference type="ARBA" id="ARBA00022679"/>
    </source>
</evidence>
<keyword evidence="6" id="KW-0808">Transferase</keyword>
<evidence type="ECO:0000256" key="4">
    <source>
        <dbReference type="ARBA" id="ARBA00022475"/>
    </source>
</evidence>
<dbReference type="PANTHER" id="PTHR45339:SF1">
    <property type="entry name" value="HYBRID SIGNAL TRANSDUCTION HISTIDINE KINASE J"/>
    <property type="match status" value="1"/>
</dbReference>
<dbReference type="SMART" id="SM00448">
    <property type="entry name" value="REC"/>
    <property type="match status" value="1"/>
</dbReference>
<evidence type="ECO:0000256" key="14">
    <source>
        <dbReference type="ARBA" id="ARBA00058004"/>
    </source>
</evidence>
<evidence type="ECO:0000256" key="16">
    <source>
        <dbReference type="PROSITE-ProRule" id="PRU00110"/>
    </source>
</evidence>
<evidence type="ECO:0000256" key="12">
    <source>
        <dbReference type="ARBA" id="ARBA00023012"/>
    </source>
</evidence>
<feature type="modified residue" description="4-aspartylphosphate" evidence="17">
    <location>
        <position position="494"/>
    </location>
</feature>
<evidence type="ECO:0000259" key="21">
    <source>
        <dbReference type="PROSITE" id="PS50110"/>
    </source>
</evidence>
<dbReference type="SUPFAM" id="SSF55874">
    <property type="entry name" value="ATPase domain of HSP90 chaperone/DNA topoisomerase II/histidine kinase"/>
    <property type="match status" value="1"/>
</dbReference>
<evidence type="ECO:0000256" key="1">
    <source>
        <dbReference type="ARBA" id="ARBA00000085"/>
    </source>
</evidence>
<keyword evidence="10" id="KW-0067">ATP-binding</keyword>
<feature type="modified residue" description="Phosphohistidine" evidence="16">
    <location>
        <position position="648"/>
    </location>
</feature>
<evidence type="ECO:0000256" key="18">
    <source>
        <dbReference type="SAM" id="Coils"/>
    </source>
</evidence>
<keyword evidence="7 19" id="KW-0812">Transmembrane</keyword>
<accession>A0A512L4I4</accession>
<evidence type="ECO:0000256" key="17">
    <source>
        <dbReference type="PROSITE-ProRule" id="PRU00169"/>
    </source>
</evidence>
<evidence type="ECO:0000313" key="24">
    <source>
        <dbReference type="Proteomes" id="UP000321337"/>
    </source>
</evidence>
<dbReference type="GO" id="GO:0000155">
    <property type="term" value="F:phosphorelay sensor kinase activity"/>
    <property type="evidence" value="ECO:0007669"/>
    <property type="project" value="InterPro"/>
</dbReference>
<dbReference type="CDD" id="cd00082">
    <property type="entry name" value="HisKA"/>
    <property type="match status" value="1"/>
</dbReference>
<dbReference type="PROSITE" id="PS50110">
    <property type="entry name" value="RESPONSE_REGULATORY"/>
    <property type="match status" value="1"/>
</dbReference>
<comment type="caution">
    <text evidence="23">The sequence shown here is derived from an EMBL/GenBank/DDBJ whole genome shotgun (WGS) entry which is preliminary data.</text>
</comment>
<feature type="transmembrane region" description="Helical" evidence="19">
    <location>
        <begin position="55"/>
        <end position="75"/>
    </location>
</feature>
<sequence length="711" mass="77765">MLDKMKIWFTDRVAKCDRVELEQSLIRLGIGLAILVYLLYRYLTHTTLSHNDIVAFSILSVFLFLTLVLIGSILYSSKPSVVRRLAGAWVDQGGTTLFMAFTGEVGVMVVGVYLWVIFGNGFRFGRKYLIHAQVLSIVGFAITTQVNPYWDEHEAISYSVMLMLLALPIYVSALIRRMNEARQKAEEANAAKTRFVANMSHEIRTPLSGIIGISTLLKATPLNSEQQDLLGTLNSSSRLLVSLLNNVLDFAKIEDGKLAIEHTDFSVNSLLEETVKIFRSQAEAKSIRLDTHIAAAAGTLRGDPHRLQQVLANLVGNAVKFTERGSVTLSLSILGENEHHRNMRFEVADTGVGIPTSAQGKIFESFTQADISTTRRFGGSGLGLTITRHLVEAMGGRLSFESAEGLGSRFWFDLPLEKAVQAQPGSAEIVPLPATRDAGLENTLRILVCEDDATNQKILLRLLELAGHHVSLSANGEELLDQLEQSSFDLVIADLNMAGLSGTDALKLYRFTRADDTRTRFILFTADATLSARQAAKEAGFDAFLSKPVDASTLFGTIANLLGMPSASAEHWLNTVMGGSRSSPPASAETRAVLDAATLRELEILGAGDALFVQRLLRNYLRDSGELLDRIEHAVQQKQYGALRDHCHALKGNSLSIGARGVFGRAETIDRAGPGELRFRGSAMVGLLRTDYAAARAAIEDYLSRRQTAAR</sequence>
<dbReference type="PANTHER" id="PTHR45339">
    <property type="entry name" value="HYBRID SIGNAL TRANSDUCTION HISTIDINE KINASE J"/>
    <property type="match status" value="1"/>
</dbReference>
<dbReference type="SUPFAM" id="SSF47384">
    <property type="entry name" value="Homodimeric domain of signal transducing histidine kinase"/>
    <property type="match status" value="1"/>
</dbReference>
<keyword evidence="24" id="KW-1185">Reference proteome</keyword>
<dbReference type="FunFam" id="3.30.565.10:FF:000010">
    <property type="entry name" value="Sensor histidine kinase RcsC"/>
    <property type="match status" value="1"/>
</dbReference>
<dbReference type="PROSITE" id="PS50894">
    <property type="entry name" value="HPT"/>
    <property type="match status" value="1"/>
</dbReference>
<evidence type="ECO:0000313" key="23">
    <source>
        <dbReference type="EMBL" id="GEP29385.1"/>
    </source>
</evidence>
<feature type="domain" description="HPt" evidence="22">
    <location>
        <begin position="609"/>
        <end position="702"/>
    </location>
</feature>
<keyword evidence="11 19" id="KW-1133">Transmembrane helix</keyword>
<dbReference type="InterPro" id="IPR003594">
    <property type="entry name" value="HATPase_dom"/>
</dbReference>
<dbReference type="InterPro" id="IPR036890">
    <property type="entry name" value="HATPase_C_sf"/>
</dbReference>
<keyword evidence="18" id="KW-0175">Coiled coil</keyword>
<dbReference type="Gene3D" id="3.40.50.2300">
    <property type="match status" value="1"/>
</dbReference>
<dbReference type="PRINTS" id="PR00344">
    <property type="entry name" value="BCTRLSENSOR"/>
</dbReference>
<evidence type="ECO:0000256" key="7">
    <source>
        <dbReference type="ARBA" id="ARBA00022692"/>
    </source>
</evidence>
<dbReference type="InterPro" id="IPR003661">
    <property type="entry name" value="HisK_dim/P_dom"/>
</dbReference>
<reference evidence="23 24" key="1">
    <citation type="submission" date="2019-07" db="EMBL/GenBank/DDBJ databases">
        <title>Whole genome shotgun sequence of Thiobacillus plumbophilus NBRC 107929.</title>
        <authorList>
            <person name="Hosoyama A."/>
            <person name="Uohara A."/>
            <person name="Ohji S."/>
            <person name="Ichikawa N."/>
        </authorList>
    </citation>
    <scope>NUCLEOTIDE SEQUENCE [LARGE SCALE GENOMIC DNA]</scope>
    <source>
        <strain evidence="23 24">NBRC 107929</strain>
    </source>
</reference>
<dbReference type="InterPro" id="IPR011006">
    <property type="entry name" value="CheY-like_superfamily"/>
</dbReference>
<dbReference type="RefSeq" id="WP_147070472.1">
    <property type="nucleotide sequence ID" value="NZ_AP021884.1"/>
</dbReference>
<dbReference type="SUPFAM" id="SSF52172">
    <property type="entry name" value="CheY-like"/>
    <property type="match status" value="1"/>
</dbReference>
<evidence type="ECO:0000256" key="9">
    <source>
        <dbReference type="ARBA" id="ARBA00022777"/>
    </source>
</evidence>
<dbReference type="PROSITE" id="PS50109">
    <property type="entry name" value="HIS_KIN"/>
    <property type="match status" value="1"/>
</dbReference>
<evidence type="ECO:0000259" key="20">
    <source>
        <dbReference type="PROSITE" id="PS50109"/>
    </source>
</evidence>
<keyword evidence="9" id="KW-0418">Kinase</keyword>
<dbReference type="SMART" id="SM00388">
    <property type="entry name" value="HisKA"/>
    <property type="match status" value="1"/>
</dbReference>
<feature type="transmembrane region" description="Helical" evidence="19">
    <location>
        <begin position="156"/>
        <end position="175"/>
    </location>
</feature>
<keyword evidence="4" id="KW-1003">Cell membrane</keyword>
<comment type="subcellular location">
    <subcellularLocation>
        <location evidence="2">Cell membrane</location>
        <topology evidence="2">Multi-pass membrane protein</topology>
    </subcellularLocation>
</comment>
<dbReference type="OrthoDB" id="8552871at2"/>
<evidence type="ECO:0000256" key="19">
    <source>
        <dbReference type="SAM" id="Phobius"/>
    </source>
</evidence>
<dbReference type="Gene3D" id="3.30.565.10">
    <property type="entry name" value="Histidine kinase-like ATPase, C-terminal domain"/>
    <property type="match status" value="1"/>
</dbReference>
<dbReference type="Pfam" id="PF00512">
    <property type="entry name" value="HisKA"/>
    <property type="match status" value="1"/>
</dbReference>
<organism evidence="23 24">
    <name type="scientific">Sulfuriferula plumbiphila</name>
    <dbReference type="NCBI Taxonomy" id="171865"/>
    <lineage>
        <taxon>Bacteria</taxon>
        <taxon>Pseudomonadati</taxon>
        <taxon>Pseudomonadota</taxon>
        <taxon>Betaproteobacteria</taxon>
        <taxon>Nitrosomonadales</taxon>
        <taxon>Sulfuricellaceae</taxon>
        <taxon>Sulfuriferula</taxon>
    </lineage>
</organism>
<dbReference type="InterPro" id="IPR004358">
    <property type="entry name" value="Sig_transdc_His_kin-like_C"/>
</dbReference>
<dbReference type="SUPFAM" id="SSF47226">
    <property type="entry name" value="Histidine-containing phosphotransfer domain, HPT domain"/>
    <property type="match status" value="1"/>
</dbReference>
<dbReference type="InterPro" id="IPR008207">
    <property type="entry name" value="Sig_transdc_His_kin_Hpt_dom"/>
</dbReference>
<dbReference type="FunFam" id="1.10.287.130:FF:000004">
    <property type="entry name" value="Ethylene receptor 1"/>
    <property type="match status" value="1"/>
</dbReference>
<evidence type="ECO:0000256" key="11">
    <source>
        <dbReference type="ARBA" id="ARBA00022989"/>
    </source>
</evidence>